<accession>A0A8C4ZKZ1</accession>
<keyword evidence="14" id="KW-0560">Oxidoreductase</keyword>
<sequence length="272" mass="30900">MASPTVNFETVTFVMKTFVNDLSAYSSGVSERQIGWYNDVLPASLRQPHHEDTLAVVVLSTPDMFERAFLPFMEKGCCQGVSDPIDQCVKHTINSSFPGKKVEVSYDYEMLPASRKPKFLAQTAAHVAGAAYYYQEADVTDHPWGDKKKFGVCIHPRFGGWFAIRALLVFEGVQVGCEVLQSSPPDCVPSREARIQLLEDFNLRWQDWKYRDIIPPVQRYSQRQRDYFSTRPAQRPALLQEWGFLQKEKGGSQLEPPPGHGPQHSSWTSPRD</sequence>
<dbReference type="Proteomes" id="UP000694546">
    <property type="component" value="Chromosome 12"/>
</dbReference>
<dbReference type="EC" id="1.16.1.6" evidence="6"/>
<protein>
    <recommendedName>
        <fullName evidence="7">Cyanocobalamin reductase / alkylcobalamin dealkylase</fullName>
        <ecNumber evidence="6">1.16.1.6</ecNumber>
        <ecNumber evidence="5">2.5.1.151</ecNumber>
    </recommendedName>
    <alternativeName>
        <fullName evidence="19">Alkylcobalamin:glutathione S-alkyltransferase</fullName>
    </alternativeName>
    <alternativeName>
        <fullName evidence="18">CblC</fullName>
    </alternativeName>
    <alternativeName>
        <fullName evidence="17">Cyanocobalamin reductase (cyanide-eliminating)</fullName>
    </alternativeName>
    <alternativeName>
        <fullName evidence="16">Methylmalonic aciduria and homocystinuria type C protein</fullName>
    </alternativeName>
</protein>
<dbReference type="CDD" id="cd12959">
    <property type="entry name" value="MMACHC-like"/>
    <property type="match status" value="1"/>
</dbReference>
<keyword evidence="12" id="KW-0274">FAD</keyword>
<evidence type="ECO:0000256" key="22">
    <source>
        <dbReference type="ARBA" id="ARBA00048537"/>
    </source>
</evidence>
<evidence type="ECO:0000313" key="26">
    <source>
        <dbReference type="Proteomes" id="UP000694546"/>
    </source>
</evidence>
<evidence type="ECO:0000256" key="16">
    <source>
        <dbReference type="ARBA" id="ARBA00031056"/>
    </source>
</evidence>
<evidence type="ECO:0000256" key="7">
    <source>
        <dbReference type="ARBA" id="ARBA00014027"/>
    </source>
</evidence>
<organism evidence="25 26">
    <name type="scientific">Gadus morhua</name>
    <name type="common">Atlantic cod</name>
    <dbReference type="NCBI Taxonomy" id="8049"/>
    <lineage>
        <taxon>Eukaryota</taxon>
        <taxon>Metazoa</taxon>
        <taxon>Chordata</taxon>
        <taxon>Craniata</taxon>
        <taxon>Vertebrata</taxon>
        <taxon>Euteleostomi</taxon>
        <taxon>Actinopterygii</taxon>
        <taxon>Neopterygii</taxon>
        <taxon>Teleostei</taxon>
        <taxon>Neoteleostei</taxon>
        <taxon>Acanthomorphata</taxon>
        <taxon>Zeiogadaria</taxon>
        <taxon>Gadariae</taxon>
        <taxon>Gadiformes</taxon>
        <taxon>Gadoidei</taxon>
        <taxon>Gadidae</taxon>
        <taxon>Gadus</taxon>
    </lineage>
</organism>
<keyword evidence="8" id="KW-0963">Cytoplasm</keyword>
<evidence type="ECO:0000256" key="23">
    <source>
        <dbReference type="ARBA" id="ARBA00049505"/>
    </source>
</evidence>
<proteinExistence type="inferred from homology"/>
<evidence type="ECO:0000256" key="8">
    <source>
        <dbReference type="ARBA" id="ARBA00022490"/>
    </source>
</evidence>
<evidence type="ECO:0000256" key="10">
    <source>
        <dbReference type="ARBA" id="ARBA00022630"/>
    </source>
</evidence>
<keyword evidence="15" id="KW-0170">Cobalt</keyword>
<dbReference type="GeneTree" id="ENSGT00390000003464"/>
<evidence type="ECO:0000256" key="1">
    <source>
        <dbReference type="ARBA" id="ARBA00001917"/>
    </source>
</evidence>
<feature type="compositionally biased region" description="Polar residues" evidence="24">
    <location>
        <begin position="263"/>
        <end position="272"/>
    </location>
</feature>
<evidence type="ECO:0000313" key="25">
    <source>
        <dbReference type="Ensembl" id="ENSGMOP00000017047.2"/>
    </source>
</evidence>
<comment type="cofactor">
    <cofactor evidence="2">
        <name>FAD</name>
        <dbReference type="ChEBI" id="CHEBI:57692"/>
    </cofactor>
</comment>
<keyword evidence="9" id="KW-0846">Cobalamin</keyword>
<dbReference type="GO" id="GO:0009235">
    <property type="term" value="P:cobalamin metabolic process"/>
    <property type="evidence" value="ECO:0007669"/>
    <property type="project" value="TreeGrafter"/>
</dbReference>
<evidence type="ECO:0000256" key="17">
    <source>
        <dbReference type="ARBA" id="ARBA00031313"/>
    </source>
</evidence>
<reference evidence="25" key="2">
    <citation type="submission" date="2025-09" db="UniProtKB">
        <authorList>
            <consortium name="Ensembl"/>
        </authorList>
    </citation>
    <scope>IDENTIFICATION</scope>
</reference>
<dbReference type="GO" id="GO:0033787">
    <property type="term" value="F:cyanocobalamin reductase (cyanide-eliminating) (NADP+) activity"/>
    <property type="evidence" value="ECO:0007669"/>
    <property type="project" value="UniProtKB-EC"/>
</dbReference>
<evidence type="ECO:0000256" key="13">
    <source>
        <dbReference type="ARBA" id="ARBA00022857"/>
    </source>
</evidence>
<dbReference type="GO" id="GO:0071949">
    <property type="term" value="F:FAD binding"/>
    <property type="evidence" value="ECO:0007669"/>
    <property type="project" value="TreeGrafter"/>
</dbReference>
<gene>
    <name evidence="25" type="primary">mmachc</name>
</gene>
<dbReference type="GO" id="GO:0032451">
    <property type="term" value="F:demethylase activity"/>
    <property type="evidence" value="ECO:0007669"/>
    <property type="project" value="TreeGrafter"/>
</dbReference>
<comment type="subcellular location">
    <subcellularLocation>
        <location evidence="3">Cytoplasm</location>
    </subcellularLocation>
</comment>
<dbReference type="Ensembl" id="ENSGMOT00000017474.2">
    <property type="protein sequence ID" value="ENSGMOP00000017047.2"/>
    <property type="gene ID" value="ENSGMOG00000015905.2"/>
</dbReference>
<comment type="catalytic activity">
    <reaction evidence="20">
        <text>apo-[alkylcobalamin reductase] + methylcob(III)alamin + glutathione = S-methyl glutathione + cob(I)alamin-[alkylcobalamin reductase] + H(+)</text>
        <dbReference type="Rhea" id="RHEA:63132"/>
        <dbReference type="Rhea" id="RHEA-COMP:14730"/>
        <dbReference type="Rhea" id="RHEA-COMP:14731"/>
        <dbReference type="ChEBI" id="CHEBI:15378"/>
        <dbReference type="ChEBI" id="CHEBI:28115"/>
        <dbReference type="ChEBI" id="CHEBI:57925"/>
        <dbReference type="ChEBI" id="CHEBI:60488"/>
        <dbReference type="ChEBI" id="CHEBI:83228"/>
        <dbReference type="ChEBI" id="CHEBI:141467"/>
        <dbReference type="EC" id="2.5.1.151"/>
    </reaction>
    <physiologicalReaction direction="left-to-right" evidence="20">
        <dbReference type="Rhea" id="RHEA:63133"/>
    </physiologicalReaction>
</comment>
<keyword evidence="11" id="KW-0288">FMN</keyword>
<dbReference type="GO" id="GO:0031419">
    <property type="term" value="F:cobalamin binding"/>
    <property type="evidence" value="ECO:0007669"/>
    <property type="project" value="UniProtKB-KW"/>
</dbReference>
<evidence type="ECO:0000256" key="12">
    <source>
        <dbReference type="ARBA" id="ARBA00022827"/>
    </source>
</evidence>
<evidence type="ECO:0000256" key="20">
    <source>
        <dbReference type="ARBA" id="ARBA00047294"/>
    </source>
</evidence>
<dbReference type="PANTHER" id="PTHR31457:SF2">
    <property type="entry name" value="CYANOCOBALAMIN REDUCTASE _ ALKYLCOBALAMIN DEALKYLASE"/>
    <property type="match status" value="1"/>
</dbReference>
<keyword evidence="13" id="KW-0521">NADP</keyword>
<evidence type="ECO:0000256" key="11">
    <source>
        <dbReference type="ARBA" id="ARBA00022643"/>
    </source>
</evidence>
<evidence type="ECO:0000256" key="14">
    <source>
        <dbReference type="ARBA" id="ARBA00023002"/>
    </source>
</evidence>
<evidence type="ECO:0000256" key="4">
    <source>
        <dbReference type="ARBA" id="ARBA00007762"/>
    </source>
</evidence>
<dbReference type="PANTHER" id="PTHR31457">
    <property type="entry name" value="METHYLMALONIC ACIDURIA AND HOMOCYSTINURIA TYPE C PROTEIN"/>
    <property type="match status" value="1"/>
</dbReference>
<dbReference type="EC" id="2.5.1.151" evidence="5"/>
<evidence type="ECO:0000256" key="15">
    <source>
        <dbReference type="ARBA" id="ARBA00023285"/>
    </source>
</evidence>
<name>A0A8C4ZKZ1_GADMO</name>
<evidence type="ECO:0000256" key="9">
    <source>
        <dbReference type="ARBA" id="ARBA00022628"/>
    </source>
</evidence>
<dbReference type="InterPro" id="IPR032037">
    <property type="entry name" value="MMACHC"/>
</dbReference>
<comment type="catalytic activity">
    <reaction evidence="23">
        <text>apo-[alkylcobalamin reductase] + an R-cob(III)alamin + glutathione = cob(I)alamin-[alkylcobalamin reductase] + an S-substituted glutathione + H(+)</text>
        <dbReference type="Rhea" id="RHEA:40719"/>
        <dbReference type="Rhea" id="RHEA-COMP:14730"/>
        <dbReference type="Rhea" id="RHEA-COMP:14731"/>
        <dbReference type="ChEBI" id="CHEBI:15378"/>
        <dbReference type="ChEBI" id="CHEBI:57925"/>
        <dbReference type="ChEBI" id="CHEBI:60488"/>
        <dbReference type="ChEBI" id="CHEBI:83228"/>
        <dbReference type="ChEBI" id="CHEBI:90779"/>
        <dbReference type="ChEBI" id="CHEBI:140785"/>
        <dbReference type="EC" id="2.5.1.151"/>
    </reaction>
    <physiologicalReaction direction="left-to-right" evidence="23">
        <dbReference type="Rhea" id="RHEA:40720"/>
    </physiologicalReaction>
</comment>
<comment type="catalytic activity">
    <reaction evidence="21">
        <text>2 cob(II)alamin-[cyanocobalamin reductase] + 2 hydrogen cyanide + NADP(+) = 2 cyanocob(III)alamin + 2 apo-[cyanocobalamin reductase] + NADPH + H(+)</text>
        <dbReference type="Rhea" id="RHEA:16113"/>
        <dbReference type="Rhea" id="RHEA-COMP:14717"/>
        <dbReference type="Rhea" id="RHEA-COMP:14718"/>
        <dbReference type="ChEBI" id="CHEBI:15378"/>
        <dbReference type="ChEBI" id="CHEBI:16304"/>
        <dbReference type="ChEBI" id="CHEBI:17439"/>
        <dbReference type="ChEBI" id="CHEBI:18407"/>
        <dbReference type="ChEBI" id="CHEBI:57783"/>
        <dbReference type="ChEBI" id="CHEBI:58349"/>
        <dbReference type="ChEBI" id="CHEBI:83228"/>
        <dbReference type="EC" id="1.16.1.6"/>
    </reaction>
    <physiologicalReaction direction="right-to-left" evidence="21">
        <dbReference type="Rhea" id="RHEA:16115"/>
    </physiologicalReaction>
</comment>
<evidence type="ECO:0000256" key="21">
    <source>
        <dbReference type="ARBA" id="ARBA00047958"/>
    </source>
</evidence>
<evidence type="ECO:0000256" key="24">
    <source>
        <dbReference type="SAM" id="MobiDB-lite"/>
    </source>
</evidence>
<keyword evidence="26" id="KW-1185">Reference proteome</keyword>
<comment type="catalytic activity">
    <reaction evidence="22">
        <text>apo-[alkylcobalamin reductase] + adenosylcob(III)alamin + glutathione = S-adenosylglutathione + cob(I)alamin-[alkylcobalamin reductase] + H(+)</text>
        <dbReference type="Rhea" id="RHEA:63136"/>
        <dbReference type="Rhea" id="RHEA-COMP:14730"/>
        <dbReference type="Rhea" id="RHEA-COMP:14731"/>
        <dbReference type="ChEBI" id="CHEBI:15378"/>
        <dbReference type="ChEBI" id="CHEBI:18408"/>
        <dbReference type="ChEBI" id="CHEBI:57925"/>
        <dbReference type="ChEBI" id="CHEBI:60488"/>
        <dbReference type="ChEBI" id="CHEBI:83228"/>
        <dbReference type="ChEBI" id="CHEBI:146184"/>
        <dbReference type="EC" id="2.5.1.151"/>
    </reaction>
    <physiologicalReaction direction="left-to-right" evidence="22">
        <dbReference type="Rhea" id="RHEA:63137"/>
    </physiologicalReaction>
</comment>
<evidence type="ECO:0000256" key="18">
    <source>
        <dbReference type="ARBA" id="ARBA00031815"/>
    </source>
</evidence>
<dbReference type="Pfam" id="PF16690">
    <property type="entry name" value="MMACHC"/>
    <property type="match status" value="1"/>
</dbReference>
<comment type="cofactor">
    <cofactor evidence="1">
        <name>FMN</name>
        <dbReference type="ChEBI" id="CHEBI:58210"/>
    </cofactor>
</comment>
<dbReference type="AlphaFoldDB" id="A0A8C4ZKZ1"/>
<evidence type="ECO:0000256" key="6">
    <source>
        <dbReference type="ARBA" id="ARBA00012666"/>
    </source>
</evidence>
<dbReference type="GO" id="GO:0005737">
    <property type="term" value="C:cytoplasm"/>
    <property type="evidence" value="ECO:0007669"/>
    <property type="project" value="UniProtKB-SubCell"/>
</dbReference>
<feature type="region of interest" description="Disordered" evidence="24">
    <location>
        <begin position="249"/>
        <end position="272"/>
    </location>
</feature>
<evidence type="ECO:0000256" key="19">
    <source>
        <dbReference type="ARBA" id="ARBA00032650"/>
    </source>
</evidence>
<comment type="similarity">
    <text evidence="4">Belongs to the MMACHC family.</text>
</comment>
<evidence type="ECO:0000256" key="3">
    <source>
        <dbReference type="ARBA" id="ARBA00004496"/>
    </source>
</evidence>
<keyword evidence="10" id="KW-0285">Flavoprotein</keyword>
<reference evidence="25" key="1">
    <citation type="submission" date="2025-08" db="UniProtKB">
        <authorList>
            <consortium name="Ensembl"/>
        </authorList>
    </citation>
    <scope>IDENTIFICATION</scope>
</reference>
<evidence type="ECO:0000256" key="5">
    <source>
        <dbReference type="ARBA" id="ARBA00012308"/>
    </source>
</evidence>
<evidence type="ECO:0000256" key="2">
    <source>
        <dbReference type="ARBA" id="ARBA00001974"/>
    </source>
</evidence>